<dbReference type="EMBL" id="CP126980">
    <property type="protein sequence ID" value="WIM99128.1"/>
    <property type="molecule type" value="Genomic_DNA"/>
</dbReference>
<name>A0ABY8WN96_9ACTN</name>
<evidence type="ECO:0000313" key="6">
    <source>
        <dbReference type="Proteomes" id="UP001240150"/>
    </source>
</evidence>
<keyword evidence="6" id="KW-1185">Reference proteome</keyword>
<dbReference type="RefSeq" id="WP_284920567.1">
    <property type="nucleotide sequence ID" value="NZ_CP126980.1"/>
</dbReference>
<dbReference type="InterPro" id="IPR046335">
    <property type="entry name" value="LacI/GalR-like_sensor"/>
</dbReference>
<dbReference type="Pfam" id="PF13377">
    <property type="entry name" value="Peripla_BP_3"/>
    <property type="match status" value="1"/>
</dbReference>
<sequence>MPDTRRITSADVARHAGVSRATVSYVLNATPGQSISPATRDRVLRAAAGLGYAPSAAARTLRTGRSDVVLCLLPDWPIGNEVGDLLGNLSTALAREGLTFVVHPGSRADRPIAEIWKAITPAAVLSFTDFSDAETEAMRAAGVALVVALLGRAGRHGRELEVPQQLVGRRQAEHLLATGHTRLGYAYPDDPRLQIFAEPRLAGVRAVVDRQPATPVGEGGAPEPAVVVRDGGAPGPEPLVEVVPLDVAPAAAAVERWRAAGVTGVCAYNDEVALAVLAGARALAMTGLAVIGVDDIPAARLAVPPLTTVTTDQRTLAAHLATTVVAAVSGRPAPILHTADLIRVVVRDSA</sequence>
<feature type="domain" description="HTH lacI-type" evidence="4">
    <location>
        <begin position="7"/>
        <end position="63"/>
    </location>
</feature>
<evidence type="ECO:0000259" key="4">
    <source>
        <dbReference type="PROSITE" id="PS50932"/>
    </source>
</evidence>
<dbReference type="Pfam" id="PF00356">
    <property type="entry name" value="LacI"/>
    <property type="match status" value="1"/>
</dbReference>
<dbReference type="Gene3D" id="3.40.50.2300">
    <property type="match status" value="2"/>
</dbReference>
<keyword evidence="1" id="KW-0805">Transcription regulation</keyword>
<gene>
    <name evidence="5" type="ORF">ACTOB_002767</name>
</gene>
<dbReference type="InterPro" id="IPR000843">
    <property type="entry name" value="HTH_LacI"/>
</dbReference>
<keyword evidence="2 5" id="KW-0238">DNA-binding</keyword>
<proteinExistence type="predicted"/>
<organism evidence="5 6">
    <name type="scientific">Actinoplanes oblitus</name>
    <dbReference type="NCBI Taxonomy" id="3040509"/>
    <lineage>
        <taxon>Bacteria</taxon>
        <taxon>Bacillati</taxon>
        <taxon>Actinomycetota</taxon>
        <taxon>Actinomycetes</taxon>
        <taxon>Micromonosporales</taxon>
        <taxon>Micromonosporaceae</taxon>
        <taxon>Actinoplanes</taxon>
    </lineage>
</organism>
<evidence type="ECO:0000313" key="5">
    <source>
        <dbReference type="EMBL" id="WIM99128.1"/>
    </source>
</evidence>
<dbReference type="Gene3D" id="1.10.260.40">
    <property type="entry name" value="lambda repressor-like DNA-binding domains"/>
    <property type="match status" value="1"/>
</dbReference>
<dbReference type="Proteomes" id="UP001240150">
    <property type="component" value="Chromosome"/>
</dbReference>
<dbReference type="PANTHER" id="PTHR30146">
    <property type="entry name" value="LACI-RELATED TRANSCRIPTIONAL REPRESSOR"/>
    <property type="match status" value="1"/>
</dbReference>
<dbReference type="PANTHER" id="PTHR30146:SF153">
    <property type="entry name" value="LACTOSE OPERON REPRESSOR"/>
    <property type="match status" value="1"/>
</dbReference>
<dbReference type="GO" id="GO:0003677">
    <property type="term" value="F:DNA binding"/>
    <property type="evidence" value="ECO:0007669"/>
    <property type="project" value="UniProtKB-KW"/>
</dbReference>
<dbReference type="InterPro" id="IPR028082">
    <property type="entry name" value="Peripla_BP_I"/>
</dbReference>
<dbReference type="PROSITE" id="PS50932">
    <property type="entry name" value="HTH_LACI_2"/>
    <property type="match status" value="1"/>
</dbReference>
<reference evidence="5 6" key="1">
    <citation type="submission" date="2023-06" db="EMBL/GenBank/DDBJ databases">
        <authorList>
            <person name="Yushchuk O."/>
            <person name="Binda E."/>
            <person name="Ruckert-Reed C."/>
            <person name="Fedorenko V."/>
            <person name="Kalinowski J."/>
            <person name="Marinelli F."/>
        </authorList>
    </citation>
    <scope>NUCLEOTIDE SEQUENCE [LARGE SCALE GENOMIC DNA]</scope>
    <source>
        <strain evidence="5 6">NRRL 3884</strain>
    </source>
</reference>
<evidence type="ECO:0000256" key="2">
    <source>
        <dbReference type="ARBA" id="ARBA00023125"/>
    </source>
</evidence>
<evidence type="ECO:0000256" key="1">
    <source>
        <dbReference type="ARBA" id="ARBA00023015"/>
    </source>
</evidence>
<accession>A0ABY8WN96</accession>
<evidence type="ECO:0000256" key="3">
    <source>
        <dbReference type="ARBA" id="ARBA00023163"/>
    </source>
</evidence>
<dbReference type="CDD" id="cd01392">
    <property type="entry name" value="HTH_LacI"/>
    <property type="match status" value="1"/>
</dbReference>
<keyword evidence="3" id="KW-0804">Transcription</keyword>
<dbReference type="InterPro" id="IPR010982">
    <property type="entry name" value="Lambda_DNA-bd_dom_sf"/>
</dbReference>
<dbReference type="SUPFAM" id="SSF53822">
    <property type="entry name" value="Periplasmic binding protein-like I"/>
    <property type="match status" value="1"/>
</dbReference>
<protein>
    <submittedName>
        <fullName evidence="5">LacI family DNA-binding transcriptional regulator</fullName>
    </submittedName>
</protein>
<dbReference type="SMART" id="SM00354">
    <property type="entry name" value="HTH_LACI"/>
    <property type="match status" value="1"/>
</dbReference>
<dbReference type="SUPFAM" id="SSF47413">
    <property type="entry name" value="lambda repressor-like DNA-binding domains"/>
    <property type="match status" value="1"/>
</dbReference>